<evidence type="ECO:0000256" key="5">
    <source>
        <dbReference type="ARBA" id="ARBA00022833"/>
    </source>
</evidence>
<evidence type="ECO:0000256" key="3">
    <source>
        <dbReference type="ARBA" id="ARBA00022723"/>
    </source>
</evidence>
<evidence type="ECO:0000256" key="1">
    <source>
        <dbReference type="ARBA" id="ARBA00001947"/>
    </source>
</evidence>
<evidence type="ECO:0000313" key="9">
    <source>
        <dbReference type="EMBL" id="UYG16356.1"/>
    </source>
</evidence>
<dbReference type="InterPro" id="IPR016047">
    <property type="entry name" value="M23ase_b-sheet_dom"/>
</dbReference>
<dbReference type="Gene3D" id="2.70.70.10">
    <property type="entry name" value="Glucose Permease (Domain IIA)"/>
    <property type="match status" value="1"/>
</dbReference>
<accession>A0ABY6FZI7</accession>
<feature type="compositionally biased region" description="Basic and acidic residues" evidence="7">
    <location>
        <begin position="363"/>
        <end position="374"/>
    </location>
</feature>
<keyword evidence="2" id="KW-0645">Protease</keyword>
<keyword evidence="4" id="KW-0378">Hydrolase</keyword>
<dbReference type="InterPro" id="IPR011055">
    <property type="entry name" value="Dup_hybrid_motif"/>
</dbReference>
<feature type="region of interest" description="Disordered" evidence="7">
    <location>
        <begin position="338"/>
        <end position="539"/>
    </location>
</feature>
<dbReference type="Pfam" id="PF01551">
    <property type="entry name" value="Peptidase_M23"/>
    <property type="match status" value="1"/>
</dbReference>
<evidence type="ECO:0000256" key="7">
    <source>
        <dbReference type="SAM" id="MobiDB-lite"/>
    </source>
</evidence>
<evidence type="ECO:0000313" key="10">
    <source>
        <dbReference type="Proteomes" id="UP001164305"/>
    </source>
</evidence>
<dbReference type="CDD" id="cd12797">
    <property type="entry name" value="M23_peptidase"/>
    <property type="match status" value="1"/>
</dbReference>
<feature type="compositionally biased region" description="Low complexity" evidence="7">
    <location>
        <begin position="482"/>
        <end position="510"/>
    </location>
</feature>
<dbReference type="PANTHER" id="PTHR21666">
    <property type="entry name" value="PEPTIDASE-RELATED"/>
    <property type="match status" value="1"/>
</dbReference>
<comment type="cofactor">
    <cofactor evidence="1">
        <name>Zn(2+)</name>
        <dbReference type="ChEBI" id="CHEBI:29105"/>
    </cofactor>
</comment>
<feature type="domain" description="M23ase beta-sheet core" evidence="8">
    <location>
        <begin position="227"/>
        <end position="330"/>
    </location>
</feature>
<keyword evidence="10" id="KW-1185">Reference proteome</keyword>
<dbReference type="EMBL" id="CP107020">
    <property type="protein sequence ID" value="UYG16356.1"/>
    <property type="molecule type" value="Genomic_DNA"/>
</dbReference>
<dbReference type="InterPro" id="IPR050570">
    <property type="entry name" value="Cell_wall_metabolism_enzyme"/>
</dbReference>
<protein>
    <submittedName>
        <fullName evidence="9">Peptidoglycan DD-metalloendopeptidase family protein</fullName>
    </submittedName>
</protein>
<evidence type="ECO:0000256" key="2">
    <source>
        <dbReference type="ARBA" id="ARBA00022670"/>
    </source>
</evidence>
<evidence type="ECO:0000259" key="8">
    <source>
        <dbReference type="Pfam" id="PF01551"/>
    </source>
</evidence>
<feature type="compositionally biased region" description="Low complexity" evidence="7">
    <location>
        <begin position="378"/>
        <end position="388"/>
    </location>
</feature>
<feature type="compositionally biased region" description="Pro residues" evidence="7">
    <location>
        <begin position="389"/>
        <end position="400"/>
    </location>
</feature>
<keyword evidence="6" id="KW-0482">Metalloprotease</keyword>
<gene>
    <name evidence="9" type="ORF">BRM3_12175</name>
</gene>
<sequence length="539" mass="53945">MDPSTLPLAAPWNGLIDEPDELYADAEPSDVLVPVAAEPDLEPPVVPGRHGRRRADRRPSRLTARRSALSALVHARCRAVVMAMPKPGVPRPAIVRTAAVGALCLVLVGASTTGTSPFADPVAEQGASVGAQDEKALLAMDARDRTLLAGPASQLLGALGAPAAPSGSGASGTQSATGTAPAVDGAPLVGGQDLAVDGALSLIKPVRGAVEGSGFGMRYHPVLHVWKMHNGTDFPVACGTPVYASAAGVVTLAQYHGASGNAVEIDHGDLDGGGAGSSVATHYFHLSAFGVRAGDHVVQGQFIGTSGTTGRSTGCHLHWEVMIDGRYVDPMSVIGNGEPVYGTQAPAGEPQQTWSEPLPAEDEQYKKDAERDGDPEGASPAAPVETPSAPAPAAPAPETPTEPAHTQRPTGPAASGSTSAATMPAAPPSTTSPAASPSTTTPVEPPRTTAPPVGTPSTVPATTAPPTEPPTATPGTAPPTTSPSTPAPTTSAPACPDPTAVPTATPTAEPSGEPSATPDCASPAPTADPVAEGEPSERR</sequence>
<evidence type="ECO:0000256" key="6">
    <source>
        <dbReference type="ARBA" id="ARBA00023049"/>
    </source>
</evidence>
<name>A0ABY6FZI7_9MICO</name>
<dbReference type="PRINTS" id="PR01217">
    <property type="entry name" value="PRICHEXTENSN"/>
</dbReference>
<evidence type="ECO:0000256" key="4">
    <source>
        <dbReference type="ARBA" id="ARBA00022801"/>
    </source>
</evidence>
<feature type="compositionally biased region" description="Low complexity" evidence="7">
    <location>
        <begin position="450"/>
        <end position="465"/>
    </location>
</feature>
<dbReference type="PANTHER" id="PTHR21666:SF288">
    <property type="entry name" value="CELL DIVISION PROTEIN YTFB"/>
    <property type="match status" value="1"/>
</dbReference>
<feature type="region of interest" description="Disordered" evidence="7">
    <location>
        <begin position="37"/>
        <end position="63"/>
    </location>
</feature>
<reference evidence="9" key="1">
    <citation type="submission" date="2022-10" db="EMBL/GenBank/DDBJ databases">
        <title>Whole-Genome Sequencing of Brachybacterium huguangmaarense BRM-3, Isolated from Betula schmidtii.</title>
        <authorList>
            <person name="Haam D."/>
        </authorList>
    </citation>
    <scope>NUCLEOTIDE SEQUENCE</scope>
    <source>
        <strain evidence="9">BRM-3</strain>
    </source>
</reference>
<feature type="compositionally biased region" description="Pro residues" evidence="7">
    <location>
        <begin position="466"/>
        <end position="481"/>
    </location>
</feature>
<dbReference type="Proteomes" id="UP001164305">
    <property type="component" value="Chromosome"/>
</dbReference>
<dbReference type="SUPFAM" id="SSF51261">
    <property type="entry name" value="Duplicated hybrid motif"/>
    <property type="match status" value="1"/>
</dbReference>
<organism evidence="9 10">
    <name type="scientific">Brachybacterium huguangmaarense</name>
    <dbReference type="NCBI Taxonomy" id="1652028"/>
    <lineage>
        <taxon>Bacteria</taxon>
        <taxon>Bacillati</taxon>
        <taxon>Actinomycetota</taxon>
        <taxon>Actinomycetes</taxon>
        <taxon>Micrococcales</taxon>
        <taxon>Dermabacteraceae</taxon>
        <taxon>Brachybacterium</taxon>
    </lineage>
</organism>
<dbReference type="RefSeq" id="WP_263593569.1">
    <property type="nucleotide sequence ID" value="NZ_CP107020.1"/>
</dbReference>
<keyword evidence="3" id="KW-0479">Metal-binding</keyword>
<proteinExistence type="predicted"/>
<keyword evidence="5" id="KW-0862">Zinc</keyword>
<feature type="compositionally biased region" description="Low complexity" evidence="7">
    <location>
        <begin position="401"/>
        <end position="442"/>
    </location>
</feature>